<evidence type="ECO:0008006" key="2">
    <source>
        <dbReference type="Google" id="ProtNLM"/>
    </source>
</evidence>
<dbReference type="EMBL" id="CACRSM010000003">
    <property type="protein sequence ID" value="VYT09933.1"/>
    <property type="molecule type" value="Genomic_DNA"/>
</dbReference>
<dbReference type="AlphaFoldDB" id="A0A6N2TZS4"/>
<evidence type="ECO:0000313" key="1">
    <source>
        <dbReference type="EMBL" id="VYT09933.1"/>
    </source>
</evidence>
<sequence length="169" mass="18653">MKIRTVAALGILGCAGAIYATGFPRRIGLTRSEASVSLPGDLELPNADVVVDRAVEIDALPTRVWEVIDAAFEEDEDGRVLIRQEGDCLVIRVPAPGRNLEWEDEVDEYTGTCTFALLPEANGRTRLHLRERHQATESTPVWRLWAGVCAESYSTMSMLRDLKEAAEAL</sequence>
<gene>
    <name evidence="1" type="ORF">AOLFYP35_01530</name>
</gene>
<proteinExistence type="predicted"/>
<reference evidence="1" key="1">
    <citation type="submission" date="2019-11" db="EMBL/GenBank/DDBJ databases">
        <authorList>
            <person name="Feng L."/>
        </authorList>
    </citation>
    <scope>NUCLEOTIDE SEQUENCE</scope>
    <source>
        <strain evidence="1">AodontolyticusLFYP35</strain>
    </source>
</reference>
<accession>A0A6N2TZS4</accession>
<protein>
    <recommendedName>
        <fullName evidence="2">SRPBCC family protein</fullName>
    </recommendedName>
</protein>
<name>A0A6N2TZS4_9ACTO</name>
<dbReference type="SUPFAM" id="SSF55961">
    <property type="entry name" value="Bet v1-like"/>
    <property type="match status" value="1"/>
</dbReference>
<organism evidence="1">
    <name type="scientific">Schaalia odontolytica</name>
    <dbReference type="NCBI Taxonomy" id="1660"/>
    <lineage>
        <taxon>Bacteria</taxon>
        <taxon>Bacillati</taxon>
        <taxon>Actinomycetota</taxon>
        <taxon>Actinomycetes</taxon>
        <taxon>Actinomycetales</taxon>
        <taxon>Actinomycetaceae</taxon>
        <taxon>Schaalia</taxon>
    </lineage>
</organism>